<proteinExistence type="inferred from homology"/>
<dbReference type="AlphaFoldDB" id="A0ABD3A8Q1"/>
<comment type="caution">
    <text evidence="3">The sequence shown here is derived from an EMBL/GenBank/DDBJ whole genome shotgun (WGS) entry which is preliminary data.</text>
</comment>
<dbReference type="PANTHER" id="PTHR23516">
    <property type="entry name" value="SAM (S-ADENOSYL METHIONINE) TRANSPORTER"/>
    <property type="match status" value="1"/>
</dbReference>
<evidence type="ECO:0000256" key="2">
    <source>
        <dbReference type="SAM" id="Phobius"/>
    </source>
</evidence>
<evidence type="ECO:0000313" key="4">
    <source>
        <dbReference type="Proteomes" id="UP001630127"/>
    </source>
</evidence>
<dbReference type="Proteomes" id="UP001630127">
    <property type="component" value="Unassembled WGS sequence"/>
</dbReference>
<gene>
    <name evidence="3" type="ORF">ACH5RR_011516</name>
</gene>
<dbReference type="SUPFAM" id="SSF103473">
    <property type="entry name" value="MFS general substrate transporter"/>
    <property type="match status" value="1"/>
</dbReference>
<dbReference type="InterPro" id="IPR008509">
    <property type="entry name" value="MOT2/MFSD5"/>
</dbReference>
<feature type="transmembrane region" description="Helical" evidence="2">
    <location>
        <begin position="261"/>
        <end position="278"/>
    </location>
</feature>
<keyword evidence="4" id="KW-1185">Reference proteome</keyword>
<feature type="transmembrane region" description="Helical" evidence="2">
    <location>
        <begin position="284"/>
        <end position="304"/>
    </location>
</feature>
<keyword evidence="2" id="KW-1133">Transmembrane helix</keyword>
<feature type="transmembrane region" description="Helical" evidence="2">
    <location>
        <begin position="194"/>
        <end position="215"/>
    </location>
</feature>
<organism evidence="3 4">
    <name type="scientific">Cinchona calisaya</name>
    <dbReference type="NCBI Taxonomy" id="153742"/>
    <lineage>
        <taxon>Eukaryota</taxon>
        <taxon>Viridiplantae</taxon>
        <taxon>Streptophyta</taxon>
        <taxon>Embryophyta</taxon>
        <taxon>Tracheophyta</taxon>
        <taxon>Spermatophyta</taxon>
        <taxon>Magnoliopsida</taxon>
        <taxon>eudicotyledons</taxon>
        <taxon>Gunneridae</taxon>
        <taxon>Pentapetalae</taxon>
        <taxon>asterids</taxon>
        <taxon>lamiids</taxon>
        <taxon>Gentianales</taxon>
        <taxon>Rubiaceae</taxon>
        <taxon>Cinchonoideae</taxon>
        <taxon>Cinchoneae</taxon>
        <taxon>Cinchona</taxon>
    </lineage>
</organism>
<feature type="transmembrane region" description="Helical" evidence="2">
    <location>
        <begin position="115"/>
        <end position="134"/>
    </location>
</feature>
<evidence type="ECO:0008006" key="5">
    <source>
        <dbReference type="Google" id="ProtNLM"/>
    </source>
</evidence>
<keyword evidence="2" id="KW-0812">Transmembrane</keyword>
<name>A0ABD3A8Q1_9GENT</name>
<reference evidence="3 4" key="1">
    <citation type="submission" date="2024-11" db="EMBL/GenBank/DDBJ databases">
        <title>A near-complete genome assembly of Cinchona calisaya.</title>
        <authorList>
            <person name="Lian D.C."/>
            <person name="Zhao X.W."/>
            <person name="Wei L."/>
        </authorList>
    </citation>
    <scope>NUCLEOTIDE SEQUENCE [LARGE SCALE GENOMIC DNA]</scope>
    <source>
        <tissue evidence="3">Nenye</tissue>
    </source>
</reference>
<feature type="transmembrane region" description="Helical" evidence="2">
    <location>
        <begin position="77"/>
        <end position="94"/>
    </location>
</feature>
<comment type="similarity">
    <text evidence="1">Belongs to the major facilitator superfamily. Phosphate:H(+) symporter (TC 2.A.1.9) family.</text>
</comment>
<dbReference type="Gene3D" id="1.20.1250.20">
    <property type="entry name" value="MFS general substrate transporter like domains"/>
    <property type="match status" value="1"/>
</dbReference>
<keyword evidence="2" id="KW-0472">Membrane</keyword>
<sequence>MEGLGSLFGEYEWAKYGVSKEQMVVYVCVGCAASLFIGTFLGMLSDLMGAKKVCLLFFMLHLFVSIVKRIITHPSIWFASFCMSLASSIFSFSFETWMVVELDKLGQRQDALNDMFWLMTFVEASSFIGSQFLGNWLIGSNRDKTAVSPYIAAVVLAFVSIIYVARGSKGNPQTASFNDYWTSFRTHIFSDKRVWMLSWSQACVHFSIAVFWILWAPTVVADGREVQLGLIYPCLMGARMLGSTAFPWVFNGTISLRTEECLVYAFPVMGLLLSIVAYDCHDIGVLLVLFFLFHACVGLVLPSLARLRSMYVPNELRGGMICLSQAPANMMFLLFLAQRGYYYTVANSTIIAFAALGLSSGCLYMLKRSGKQLYQNWHKL</sequence>
<feature type="transmembrane region" description="Helical" evidence="2">
    <location>
        <begin position="341"/>
        <end position="366"/>
    </location>
</feature>
<evidence type="ECO:0000256" key="1">
    <source>
        <dbReference type="ARBA" id="ARBA00044504"/>
    </source>
</evidence>
<accession>A0ABD3A8Q1</accession>
<dbReference type="EMBL" id="JBJUIK010000005">
    <property type="protein sequence ID" value="KAL3526860.1"/>
    <property type="molecule type" value="Genomic_DNA"/>
</dbReference>
<feature type="transmembrane region" description="Helical" evidence="2">
    <location>
        <begin position="146"/>
        <end position="165"/>
    </location>
</feature>
<feature type="transmembrane region" description="Helical" evidence="2">
    <location>
        <begin position="230"/>
        <end position="249"/>
    </location>
</feature>
<dbReference type="Pfam" id="PF05631">
    <property type="entry name" value="MFS_5"/>
    <property type="match status" value="1"/>
</dbReference>
<protein>
    <recommendedName>
        <fullName evidence="5">Molybdate-anion transporter</fullName>
    </recommendedName>
</protein>
<feature type="transmembrane region" description="Helical" evidence="2">
    <location>
        <begin position="23"/>
        <end position="41"/>
    </location>
</feature>
<dbReference type="InterPro" id="IPR036259">
    <property type="entry name" value="MFS_trans_sf"/>
</dbReference>
<dbReference type="PANTHER" id="PTHR23516:SF2">
    <property type="entry name" value="MOLYBDATE-ANION TRANSPORTER"/>
    <property type="match status" value="1"/>
</dbReference>
<evidence type="ECO:0000313" key="3">
    <source>
        <dbReference type="EMBL" id="KAL3526860.1"/>
    </source>
</evidence>